<gene>
    <name evidence="4" type="ORF">FIESC28_09686</name>
</gene>
<feature type="transmembrane region" description="Helical" evidence="3">
    <location>
        <begin position="113"/>
        <end position="135"/>
    </location>
</feature>
<feature type="transmembrane region" description="Helical" evidence="3">
    <location>
        <begin position="72"/>
        <end position="92"/>
    </location>
</feature>
<dbReference type="SUPFAM" id="SSF51735">
    <property type="entry name" value="NAD(P)-binding Rossmann-fold domains"/>
    <property type="match status" value="1"/>
</dbReference>
<dbReference type="PANTHER" id="PTHR44196:SF1">
    <property type="entry name" value="DEHYDROGENASE_REDUCTASE SDR FAMILY MEMBER 7B"/>
    <property type="match status" value="1"/>
</dbReference>
<reference evidence="4 5" key="1">
    <citation type="submission" date="2018-06" db="EMBL/GenBank/DDBJ databases">
        <title>Fusarium incarnatum-equiseti species complex species 28.</title>
        <authorList>
            <person name="Gardiner D.M."/>
        </authorList>
    </citation>
    <scope>NUCLEOTIDE SEQUENCE [LARGE SCALE GENOMIC DNA]</scope>
    <source>
        <strain evidence="4 5">FIESC_28</strain>
    </source>
</reference>
<keyword evidence="3" id="KW-1133">Transmembrane helix</keyword>
<dbReference type="Proteomes" id="UP000253153">
    <property type="component" value="Unassembled WGS sequence"/>
</dbReference>
<accession>A0A366R0W3</accession>
<dbReference type="CDD" id="cd05233">
    <property type="entry name" value="SDR_c"/>
    <property type="match status" value="1"/>
</dbReference>
<comment type="caution">
    <text evidence="4">The sequence shown here is derived from an EMBL/GenBank/DDBJ whole genome shotgun (WGS) entry which is preliminary data.</text>
</comment>
<evidence type="ECO:0000313" key="5">
    <source>
        <dbReference type="Proteomes" id="UP000253153"/>
    </source>
</evidence>
<dbReference type="InterPro" id="IPR002347">
    <property type="entry name" value="SDR_fam"/>
</dbReference>
<dbReference type="EMBL" id="QKXC01000251">
    <property type="protein sequence ID" value="RBR09835.1"/>
    <property type="molecule type" value="Genomic_DNA"/>
</dbReference>
<feature type="transmembrane region" description="Helical" evidence="3">
    <location>
        <begin position="304"/>
        <end position="325"/>
    </location>
</feature>
<feature type="transmembrane region" description="Helical" evidence="3">
    <location>
        <begin position="155"/>
        <end position="171"/>
    </location>
</feature>
<keyword evidence="3" id="KW-0812">Transmembrane</keyword>
<dbReference type="OrthoDB" id="3525430at2759"/>
<organism evidence="4 5">
    <name type="scientific">Fusarium coffeatum</name>
    <dbReference type="NCBI Taxonomy" id="231269"/>
    <lineage>
        <taxon>Eukaryota</taxon>
        <taxon>Fungi</taxon>
        <taxon>Dikarya</taxon>
        <taxon>Ascomycota</taxon>
        <taxon>Pezizomycotina</taxon>
        <taxon>Sordariomycetes</taxon>
        <taxon>Hypocreomycetidae</taxon>
        <taxon>Hypocreales</taxon>
        <taxon>Nectriaceae</taxon>
        <taxon>Fusarium</taxon>
        <taxon>Fusarium incarnatum-equiseti species complex</taxon>
    </lineage>
</organism>
<name>A0A366R0W3_9HYPO</name>
<dbReference type="GO" id="GO:0016020">
    <property type="term" value="C:membrane"/>
    <property type="evidence" value="ECO:0007669"/>
    <property type="project" value="TreeGrafter"/>
</dbReference>
<feature type="transmembrane region" description="Helical" evidence="3">
    <location>
        <begin position="237"/>
        <end position="258"/>
    </location>
</feature>
<dbReference type="GO" id="GO:0016491">
    <property type="term" value="F:oxidoreductase activity"/>
    <property type="evidence" value="ECO:0007669"/>
    <property type="project" value="UniProtKB-KW"/>
</dbReference>
<evidence type="ECO:0000256" key="3">
    <source>
        <dbReference type="SAM" id="Phobius"/>
    </source>
</evidence>
<keyword evidence="2" id="KW-0560">Oxidoreductase</keyword>
<evidence type="ECO:0000256" key="2">
    <source>
        <dbReference type="ARBA" id="ARBA00023002"/>
    </source>
</evidence>
<dbReference type="Gene3D" id="3.40.50.720">
    <property type="entry name" value="NAD(P)-binding Rossmann-like Domain"/>
    <property type="match status" value="1"/>
</dbReference>
<dbReference type="GeneID" id="41999118"/>
<proteinExistence type="inferred from homology"/>
<dbReference type="PRINTS" id="PR00081">
    <property type="entry name" value="GDHRDH"/>
</dbReference>
<keyword evidence="3" id="KW-0472">Membrane</keyword>
<evidence type="ECO:0000256" key="1">
    <source>
        <dbReference type="ARBA" id="ARBA00006484"/>
    </source>
</evidence>
<evidence type="ECO:0000313" key="4">
    <source>
        <dbReference type="EMBL" id="RBR09835.1"/>
    </source>
</evidence>
<dbReference type="Pfam" id="PF00106">
    <property type="entry name" value="adh_short"/>
    <property type="match status" value="1"/>
</dbReference>
<comment type="similarity">
    <text evidence="1">Belongs to the short-chain dehydrogenases/reductases (SDR) family.</text>
</comment>
<keyword evidence="5" id="KW-1185">Reference proteome</keyword>
<protein>
    <submittedName>
        <fullName evidence="4">Uncharacterized protein</fullName>
    </submittedName>
</protein>
<dbReference type="PANTHER" id="PTHR44196">
    <property type="entry name" value="DEHYDROGENASE/REDUCTASE SDR FAMILY MEMBER 7B"/>
    <property type="match status" value="1"/>
</dbReference>
<sequence>MGILFSRPGRESSSLPAGAFAAGNISSLNSSSIVPYLGVNTGLYSAPLPPIPLEWIVSPSKIDGSCPNGAQILTWFAITDAIITVLVPLFAYRPFVHWITRSQLGKRKKNSVAFTWTITFACQLTANAIVAGLMGSTYNTLSMLHIFTVFISRPRFHPIIVGLLRCIVFAKRPRDWDKSTIIKRSNDDRVEFPYTDAWIATSISELLLLLISAIFTGVTWNRLPSDSKAREYASDHVSFMSSTPGIMFLGMLAFVPVYKRYGEAYPIEGRRYETGRHWGVTISSDGRTRVGVKKGKNKTTLKRVANAVCATLLLGYVYLVQWAYWTRYLEMTGALFCPTKMIQSGAVWAIFTLFATIDRNTVWQNRGSKGNTTYKTEFLFSEQDMKGKKIVITGAGRGLGRALAIVAADRGAVPLLLGRSLQALEQVRDIIQSRSGVSAATIVCDLSNTSSVVNAAEQIASSHPDIDILVNNGAHFTDGAFQNQTYSQIVSVINSAVTGTMILTKDLLPLLKQRPHADIHNVVSMSGLPHARLTGASLPFRAAKAAQDGFTQGLVEELNGSPVRITSVYPGLIEDVSPTDEAWGLKRGLSEGITNKDVVDTILYALCAPPNVSLRSIVIERTHSDFLV</sequence>
<dbReference type="AlphaFoldDB" id="A0A366R0W3"/>
<dbReference type="InterPro" id="IPR036291">
    <property type="entry name" value="NAD(P)-bd_dom_sf"/>
</dbReference>
<feature type="transmembrane region" description="Helical" evidence="3">
    <location>
        <begin position="192"/>
        <end position="217"/>
    </location>
</feature>
<dbReference type="RefSeq" id="XP_031012114.1">
    <property type="nucleotide sequence ID" value="XM_031163822.1"/>
</dbReference>